<keyword evidence="5" id="KW-0813">Transport</keyword>
<dbReference type="GO" id="GO:0006886">
    <property type="term" value="P:intracellular protein transport"/>
    <property type="evidence" value="ECO:0007669"/>
    <property type="project" value="UniProtKB-UniRule"/>
</dbReference>
<keyword evidence="3 5" id="KW-1133">Transmembrane helix</keyword>
<dbReference type="PANTHER" id="PTHR12701">
    <property type="entry name" value="BCR-ASSOCIATED PROTEIN, BAP"/>
    <property type="match status" value="1"/>
</dbReference>
<sequence>MSLFNQLAYYFLLAEMATFLILLLPLNFIPIRARKTAMEWAGLFLANETIVWLARIVLLAITGVFADTLVRLVKLDSDLHARSHAEGHYDSPMAELQFKAKLFYSQRNMYLSLSALFMTLVLYRRVKDLYLVLLLQFDNITTKASVSALEKQLAAVRLAPAAAAEHVSAAAPVDEADILASVLDPSGAEGLRKRS</sequence>
<evidence type="ECO:0000313" key="8">
    <source>
        <dbReference type="Proteomes" id="UP000320333"/>
    </source>
</evidence>
<keyword evidence="4 5" id="KW-0472">Membrane</keyword>
<organism evidence="7 8">
    <name type="scientific">Chytriomyces confervae</name>
    <dbReference type="NCBI Taxonomy" id="246404"/>
    <lineage>
        <taxon>Eukaryota</taxon>
        <taxon>Fungi</taxon>
        <taxon>Fungi incertae sedis</taxon>
        <taxon>Chytridiomycota</taxon>
        <taxon>Chytridiomycota incertae sedis</taxon>
        <taxon>Chytridiomycetes</taxon>
        <taxon>Chytridiales</taxon>
        <taxon>Chytriomycetaceae</taxon>
        <taxon>Chytriomyces</taxon>
    </lineage>
</organism>
<gene>
    <name evidence="7" type="ORF">CcCBS67573_g04717</name>
</gene>
<comment type="caution">
    <text evidence="5">Lacks conserved residue(s) required for the propagation of feature annotation.</text>
</comment>
<comment type="caution">
    <text evidence="7">The sequence shown here is derived from an EMBL/GenBank/DDBJ whole genome shotgun (WGS) entry which is preliminary data.</text>
</comment>
<comment type="function">
    <text evidence="5">May play a role in anterograde transport of membrane proteins from the endoplasmic reticulum to the Golgi.</text>
</comment>
<name>A0A507FCJ3_9FUNG</name>
<proteinExistence type="inferred from homology"/>
<dbReference type="GO" id="GO:0005789">
    <property type="term" value="C:endoplasmic reticulum membrane"/>
    <property type="evidence" value="ECO:0007669"/>
    <property type="project" value="UniProtKB-SubCell"/>
</dbReference>
<evidence type="ECO:0000313" key="7">
    <source>
        <dbReference type="EMBL" id="TPX74003.1"/>
    </source>
</evidence>
<dbReference type="AlphaFoldDB" id="A0A507FCJ3"/>
<comment type="subcellular location">
    <subcellularLocation>
        <location evidence="5">Endoplasmic reticulum membrane</location>
        <topology evidence="5">Multi-pass membrane protein</topology>
    </subcellularLocation>
    <subcellularLocation>
        <location evidence="1">Membrane</location>
        <topology evidence="1">Multi-pass membrane protein</topology>
    </subcellularLocation>
</comment>
<dbReference type="EMBL" id="QEAP01000150">
    <property type="protein sequence ID" value="TPX74003.1"/>
    <property type="molecule type" value="Genomic_DNA"/>
</dbReference>
<dbReference type="GO" id="GO:0006888">
    <property type="term" value="P:endoplasmic reticulum to Golgi vesicle-mediated transport"/>
    <property type="evidence" value="ECO:0007669"/>
    <property type="project" value="UniProtKB-UniRule"/>
</dbReference>
<evidence type="ECO:0000259" key="6">
    <source>
        <dbReference type="Pfam" id="PF05529"/>
    </source>
</evidence>
<dbReference type="InterPro" id="IPR008417">
    <property type="entry name" value="BAP29/BAP31"/>
</dbReference>
<keyword evidence="5" id="KW-0256">Endoplasmic reticulum</keyword>
<evidence type="ECO:0000256" key="1">
    <source>
        <dbReference type="ARBA" id="ARBA00004141"/>
    </source>
</evidence>
<evidence type="ECO:0000256" key="3">
    <source>
        <dbReference type="ARBA" id="ARBA00022989"/>
    </source>
</evidence>
<keyword evidence="5" id="KW-0931">ER-Golgi transport</keyword>
<reference evidence="7 8" key="1">
    <citation type="journal article" date="2019" name="Sci. Rep.">
        <title>Comparative genomics of chytrid fungi reveal insights into the obligate biotrophic and pathogenic lifestyle of Synchytrium endobioticum.</title>
        <authorList>
            <person name="van de Vossenberg B.T.L.H."/>
            <person name="Warris S."/>
            <person name="Nguyen H.D.T."/>
            <person name="van Gent-Pelzer M.P.E."/>
            <person name="Joly D.L."/>
            <person name="van de Geest H.C."/>
            <person name="Bonants P.J.M."/>
            <person name="Smith D.S."/>
            <person name="Levesque C.A."/>
            <person name="van der Lee T.A.J."/>
        </authorList>
    </citation>
    <scope>NUCLEOTIDE SEQUENCE [LARGE SCALE GENOMIC DNA]</scope>
    <source>
        <strain evidence="7 8">CBS 675.73</strain>
    </source>
</reference>
<dbReference type="InterPro" id="IPR040463">
    <property type="entry name" value="BAP29/BAP31_N"/>
</dbReference>
<evidence type="ECO:0000256" key="5">
    <source>
        <dbReference type="RuleBase" id="RU367026"/>
    </source>
</evidence>
<feature type="transmembrane region" description="Helical" evidence="5">
    <location>
        <begin position="7"/>
        <end position="29"/>
    </location>
</feature>
<feature type="transmembrane region" description="Helical" evidence="5">
    <location>
        <begin position="49"/>
        <end position="73"/>
    </location>
</feature>
<accession>A0A507FCJ3</accession>
<dbReference type="Proteomes" id="UP000320333">
    <property type="component" value="Unassembled WGS sequence"/>
</dbReference>
<feature type="domain" description="BAP29/BAP31 transmembrane" evidence="6">
    <location>
        <begin position="1"/>
        <end position="127"/>
    </location>
</feature>
<dbReference type="STRING" id="246404.A0A507FCJ3"/>
<dbReference type="OrthoDB" id="435607at2759"/>
<evidence type="ECO:0000256" key="2">
    <source>
        <dbReference type="ARBA" id="ARBA00022692"/>
    </source>
</evidence>
<comment type="similarity">
    <text evidence="5">Belongs to the BCAP29/BCAP31 family.</text>
</comment>
<protein>
    <recommendedName>
        <fullName evidence="5">Endoplasmic reticulum transmembrane protein</fullName>
    </recommendedName>
</protein>
<evidence type="ECO:0000256" key="4">
    <source>
        <dbReference type="ARBA" id="ARBA00023136"/>
    </source>
</evidence>
<dbReference type="Pfam" id="PF05529">
    <property type="entry name" value="Bap31"/>
    <property type="match status" value="1"/>
</dbReference>
<keyword evidence="5" id="KW-0653">Protein transport</keyword>
<dbReference type="GO" id="GO:0070973">
    <property type="term" value="P:protein localization to endoplasmic reticulum exit site"/>
    <property type="evidence" value="ECO:0007669"/>
    <property type="project" value="UniProtKB-UniRule"/>
</dbReference>
<keyword evidence="8" id="KW-1185">Reference proteome</keyword>
<dbReference type="PANTHER" id="PTHR12701:SF20">
    <property type="entry name" value="ENDOPLASMIC RETICULUM TRANSMEMBRANE PROTEIN"/>
    <property type="match status" value="1"/>
</dbReference>
<keyword evidence="2 5" id="KW-0812">Transmembrane</keyword>